<accession>A0ABV9IC26</accession>
<dbReference type="Proteomes" id="UP001595952">
    <property type="component" value="Unassembled WGS sequence"/>
</dbReference>
<protein>
    <submittedName>
        <fullName evidence="1">Uncharacterized protein</fullName>
    </submittedName>
</protein>
<dbReference type="RefSeq" id="WP_380062889.1">
    <property type="nucleotide sequence ID" value="NZ_JBHSEI010000011.1"/>
</dbReference>
<comment type="caution">
    <text evidence="1">The sequence shown here is derived from an EMBL/GenBank/DDBJ whole genome shotgun (WGS) entry which is preliminary data.</text>
</comment>
<evidence type="ECO:0000313" key="1">
    <source>
        <dbReference type="EMBL" id="MFC4639900.1"/>
    </source>
</evidence>
<keyword evidence="2" id="KW-1185">Reference proteome</keyword>
<organism evidence="1 2">
    <name type="scientific">Deinococcus hohokamensis</name>
    <dbReference type="NCBI Taxonomy" id="309883"/>
    <lineage>
        <taxon>Bacteria</taxon>
        <taxon>Thermotogati</taxon>
        <taxon>Deinococcota</taxon>
        <taxon>Deinococci</taxon>
        <taxon>Deinococcales</taxon>
        <taxon>Deinococcaceae</taxon>
        <taxon>Deinococcus</taxon>
    </lineage>
</organism>
<gene>
    <name evidence="1" type="ORF">ACFO0D_16360</name>
</gene>
<dbReference type="EMBL" id="JBHSEI010000011">
    <property type="protein sequence ID" value="MFC4639900.1"/>
    <property type="molecule type" value="Genomic_DNA"/>
</dbReference>
<evidence type="ECO:0000313" key="2">
    <source>
        <dbReference type="Proteomes" id="UP001595952"/>
    </source>
</evidence>
<name>A0ABV9IC26_9DEIO</name>
<reference evidence="2" key="1">
    <citation type="journal article" date="2019" name="Int. J. Syst. Evol. Microbiol.">
        <title>The Global Catalogue of Microorganisms (GCM) 10K type strain sequencing project: providing services to taxonomists for standard genome sequencing and annotation.</title>
        <authorList>
            <consortium name="The Broad Institute Genomics Platform"/>
            <consortium name="The Broad Institute Genome Sequencing Center for Infectious Disease"/>
            <person name="Wu L."/>
            <person name="Ma J."/>
        </authorList>
    </citation>
    <scope>NUCLEOTIDE SEQUENCE [LARGE SCALE GENOMIC DNA]</scope>
    <source>
        <strain evidence="2">CCUG 55995</strain>
    </source>
</reference>
<proteinExistence type="predicted"/>
<sequence>MTPPAAPDDAPTPPYPLDELRAQVPRTSPAEVLAAINALSERYQAALTPEGWSAAAEGTLRSVIGMERKMGMEMRIGLGERAGSVPLRRTAPLASLNLPQLLEEARATRQTTLALLALVQAAAPGTLRVWTLGEEVEPALYLLALRPRLERLGLAVQGARLNA</sequence>